<name>A0ACC4E0C4_PURLI</name>
<protein>
    <submittedName>
        <fullName evidence="1">Uncharacterized protein</fullName>
    </submittedName>
</protein>
<dbReference type="EMBL" id="JBGNUJ010000003">
    <property type="protein sequence ID" value="KAL3962077.1"/>
    <property type="molecule type" value="Genomic_DNA"/>
</dbReference>
<organism evidence="1 2">
    <name type="scientific">Purpureocillium lilacinum</name>
    <name type="common">Paecilomyces lilacinus</name>
    <dbReference type="NCBI Taxonomy" id="33203"/>
    <lineage>
        <taxon>Eukaryota</taxon>
        <taxon>Fungi</taxon>
        <taxon>Dikarya</taxon>
        <taxon>Ascomycota</taxon>
        <taxon>Pezizomycotina</taxon>
        <taxon>Sordariomycetes</taxon>
        <taxon>Hypocreomycetidae</taxon>
        <taxon>Hypocreales</taxon>
        <taxon>Ophiocordycipitaceae</taxon>
        <taxon>Purpureocillium</taxon>
    </lineage>
</organism>
<comment type="caution">
    <text evidence="1">The sequence shown here is derived from an EMBL/GenBank/DDBJ whole genome shotgun (WGS) entry which is preliminary data.</text>
</comment>
<sequence length="542" mass="58896">MELAALVLFPILAVKACTATTCTRHRCNTAPAASTTRLPVSQQPPTPDSGRQQAKRPWALRRPRRHEQRAVPQADCRQRGVALGLQEWTVSPSAGASNSSGAALGSRQRAFVPMTPRSVGNAQADFARQMAERNQALRPQKKHKTSVPKGSKLAAGYVDRAQQRQDEAGDDREERLKELDQALKSGEIDRETYDKRRFDIAGGSLDSTHLVKGLDFKLLERIRRGEDVYGNKPKNEPAEDEEPAEDDIDEAFNDLEHQEVHAIEREKTQKKGQFSTVAVEPGKKRSRNQILAELKAAREAAKAQQQSSLGSKFKKIGGAKQKPGTRIERDAKGREVLIIVDEDGNEKRKVRKLQAVEDDEPAEPKQDLSMPDPTAKPLGMEVPEEFRKREIPEEDKDFDIFAGVGDDYDPLAGMDGSDSDSSGSDEEKPKKEPADKPRKSTDAAMMPPPPKPAGPAAPRNYFQGLQDGSSLPTGGQGPVHVGRGDDGGHQEGGGAAADRGRGGRQGQGGGAGDGGAAQAAPSEQRARRRGPRHGLRHEPIRG</sequence>
<dbReference type="Proteomes" id="UP001638806">
    <property type="component" value="Unassembled WGS sequence"/>
</dbReference>
<reference evidence="1" key="1">
    <citation type="submission" date="2024-12" db="EMBL/GenBank/DDBJ databases">
        <title>Comparative genomics and development of molecular markers within Purpureocillium lilacinum and among Purpureocillium species.</title>
        <authorList>
            <person name="Yeh Z.-Y."/>
            <person name="Ni N.-T."/>
            <person name="Lo P.-H."/>
            <person name="Mushyakhwo K."/>
            <person name="Lin C.-F."/>
            <person name="Nai Y.-S."/>
        </authorList>
    </citation>
    <scope>NUCLEOTIDE SEQUENCE</scope>
    <source>
        <strain evidence="1">NCHU-NPUST-175</strain>
    </source>
</reference>
<accession>A0ACC4E0C4</accession>
<proteinExistence type="predicted"/>
<evidence type="ECO:0000313" key="2">
    <source>
        <dbReference type="Proteomes" id="UP001638806"/>
    </source>
</evidence>
<gene>
    <name evidence="1" type="ORF">ACCO45_003600</name>
</gene>
<evidence type="ECO:0000313" key="1">
    <source>
        <dbReference type="EMBL" id="KAL3962077.1"/>
    </source>
</evidence>
<keyword evidence="2" id="KW-1185">Reference proteome</keyword>